<accession>A0A5M6BV47</accession>
<reference evidence="2" key="1">
    <citation type="submission" date="2017-08" db="EMBL/GenBank/DDBJ databases">
        <authorList>
            <person name="Cuomo C."/>
            <person name="Billmyre B."/>
            <person name="Heitman J."/>
        </authorList>
    </citation>
    <scope>NUCLEOTIDE SEQUENCE</scope>
    <source>
        <strain evidence="2">CBS 12478</strain>
    </source>
</reference>
<proteinExistence type="predicted"/>
<feature type="region of interest" description="Disordered" evidence="1">
    <location>
        <begin position="725"/>
        <end position="820"/>
    </location>
</feature>
<evidence type="ECO:0000256" key="1">
    <source>
        <dbReference type="SAM" id="MobiDB-lite"/>
    </source>
</evidence>
<feature type="compositionally biased region" description="Polar residues" evidence="1">
    <location>
        <begin position="46"/>
        <end position="74"/>
    </location>
</feature>
<evidence type="ECO:0000313" key="2">
    <source>
        <dbReference type="EMBL" id="WWD18296.1"/>
    </source>
</evidence>
<dbReference type="Proteomes" id="UP000322225">
    <property type="component" value="Chromosome 5"/>
</dbReference>
<sequence>MSESQWNFTYYPPTRTIHPPNGQPLPPFFPPPTAVPGEQQAFPSPDQHQWVDTTGGHNHQAPSFTTLRQQGRQPTMQRVESFNTVDSFSETEIESPFPSQDHMSGLPTMPTTTTIISTARSGSGRPARQKKAPLSYAEENFANQQGPQHPPLRAKQQHPPKNKSPPRSATALQPISTNIPNRTKQHPPSLTISYDNDEGATLFLPDPQHSPIQLKGLSKNGLLPAPPGSILDVNDLLILHPVVAPTGTAGTMAIQGHTSQYEMYTCRVCSKTYDGKNARSVARRHLQDKHGVPLAVQKRRSRWDFEPDRPKNKKDAKDRNLKAKREWANKNRQQIQLEKTHSTFLERFGPNGIVTACGMRLVAPKFRSAHSSVKGRFLNGAFGKIIIPEDILRDVQAIRDGDKIRQEPEEDEEDDIIYEDPEQEDISMELEYEMELQVEGETKGMGRKKAATISGGSTSVASSIPFSRSITPQHTFSTASTPSTASPPSLFLHPLNTQIPTSSARTFDQNEQTFPTFPWLSQSTLHPPYLAQPAQDPLSTGISHGPEHPTQSISKRLIGLHHSGQPQTPTIEEEELPCFSPVDPPQVQQTWSAAFPWQQRITQSQTQLEPAHEIEQRWENMHLGGDWDTDSGDGNIAGGRKEGSVETEGEAVAAESLLNLHSTPLRGPDNSATNGIRSAQLTRGGEASTRGIRAWSGSLLEPSPIVSPVPTRPIRARSFIQPFKDPRPEVTRSLSFDNRSTLDDPFLLNETPSRPTTTGPSTERYGEPGLILGRHRKRHSITMPSPSPHPSTNVTKKRKVEQPSPSGHMAKAESISGQTRSALRTISVNTTNLALPTASYDTPVKPSNSALHVPSSITKEWLLSSPCNADMAASLGLVPTHFAPATPGLRSVVGAEATPEMTILEARAKKRKNGLDTPGLGVGRR</sequence>
<protein>
    <submittedName>
        <fullName evidence="2">Uncharacterized protein</fullName>
    </submittedName>
</protein>
<dbReference type="GeneID" id="43590228"/>
<feature type="region of interest" description="Disordered" evidence="1">
    <location>
        <begin position="1"/>
        <end position="74"/>
    </location>
</feature>
<feature type="compositionally biased region" description="Low complexity" evidence="1">
    <location>
        <begin position="107"/>
        <end position="118"/>
    </location>
</feature>
<feature type="region of interest" description="Disordered" evidence="1">
    <location>
        <begin position="94"/>
        <end position="195"/>
    </location>
</feature>
<dbReference type="OrthoDB" id="2333993at2759"/>
<dbReference type="KEGG" id="ksn:43590228"/>
<feature type="compositionally biased region" description="Polar residues" evidence="1">
    <location>
        <begin position="165"/>
        <end position="194"/>
    </location>
</feature>
<feature type="compositionally biased region" description="Pro residues" evidence="1">
    <location>
        <begin position="21"/>
        <end position="34"/>
    </location>
</feature>
<organism evidence="2 3">
    <name type="scientific">Kwoniella shandongensis</name>
    <dbReference type="NCBI Taxonomy" id="1734106"/>
    <lineage>
        <taxon>Eukaryota</taxon>
        <taxon>Fungi</taxon>
        <taxon>Dikarya</taxon>
        <taxon>Basidiomycota</taxon>
        <taxon>Agaricomycotina</taxon>
        <taxon>Tremellomycetes</taxon>
        <taxon>Tremellales</taxon>
        <taxon>Cryptococcaceae</taxon>
        <taxon>Kwoniella</taxon>
    </lineage>
</organism>
<feature type="compositionally biased region" description="Low complexity" evidence="1">
    <location>
        <begin position="750"/>
        <end position="763"/>
    </location>
</feature>
<feature type="compositionally biased region" description="Polar residues" evidence="1">
    <location>
        <begin position="670"/>
        <end position="681"/>
    </location>
</feature>
<feature type="region of interest" description="Disordered" evidence="1">
    <location>
        <begin position="627"/>
        <end position="689"/>
    </location>
</feature>
<dbReference type="EMBL" id="CP144055">
    <property type="protein sequence ID" value="WWD18296.1"/>
    <property type="molecule type" value="Genomic_DNA"/>
</dbReference>
<dbReference type="AlphaFoldDB" id="A0A5M6BV47"/>
<gene>
    <name evidence="2" type="ORF">CI109_102746</name>
</gene>
<evidence type="ECO:0000313" key="3">
    <source>
        <dbReference type="Proteomes" id="UP000322225"/>
    </source>
</evidence>
<feature type="region of interest" description="Disordered" evidence="1">
    <location>
        <begin position="298"/>
        <end position="325"/>
    </location>
</feature>
<dbReference type="RefSeq" id="XP_031859656.1">
    <property type="nucleotide sequence ID" value="XM_032006075.1"/>
</dbReference>
<name>A0A5M6BV47_9TREE</name>
<keyword evidence="3" id="KW-1185">Reference proteome</keyword>
<reference evidence="2" key="2">
    <citation type="submission" date="2024-01" db="EMBL/GenBank/DDBJ databases">
        <title>Comparative genomics of Cryptococcus and Kwoniella reveals pathogenesis evolution and contrasting modes of karyotype evolution via chromosome fusion or intercentromeric recombination.</title>
        <authorList>
            <person name="Coelho M.A."/>
            <person name="David-Palma M."/>
            <person name="Shea T."/>
            <person name="Bowers K."/>
            <person name="McGinley-Smith S."/>
            <person name="Mohammad A.W."/>
            <person name="Gnirke A."/>
            <person name="Yurkov A.M."/>
            <person name="Nowrousian M."/>
            <person name="Sun S."/>
            <person name="Cuomo C.A."/>
            <person name="Heitman J."/>
        </authorList>
    </citation>
    <scope>NUCLEOTIDE SEQUENCE</scope>
    <source>
        <strain evidence="2">CBS 12478</strain>
    </source>
</reference>
<feature type="compositionally biased region" description="Basic and acidic residues" evidence="1">
    <location>
        <begin position="302"/>
        <end position="325"/>
    </location>
</feature>